<name>A0AAE0FGU3_9CHLO</name>
<evidence type="ECO:0000313" key="2">
    <source>
        <dbReference type="EMBL" id="KAK3259586.1"/>
    </source>
</evidence>
<dbReference type="EMBL" id="LGRX02018634">
    <property type="protein sequence ID" value="KAK3259586.1"/>
    <property type="molecule type" value="Genomic_DNA"/>
</dbReference>
<proteinExistence type="predicted"/>
<reference evidence="2 3" key="1">
    <citation type="journal article" date="2015" name="Genome Biol. Evol.">
        <title>Comparative Genomics of a Bacterivorous Green Alga Reveals Evolutionary Causalities and Consequences of Phago-Mixotrophic Mode of Nutrition.</title>
        <authorList>
            <person name="Burns J.A."/>
            <person name="Paasch A."/>
            <person name="Narechania A."/>
            <person name="Kim E."/>
        </authorList>
    </citation>
    <scope>NUCLEOTIDE SEQUENCE [LARGE SCALE GENOMIC DNA]</scope>
    <source>
        <strain evidence="2 3">PLY_AMNH</strain>
    </source>
</reference>
<protein>
    <submittedName>
        <fullName evidence="2">Uncharacterized protein</fullName>
    </submittedName>
</protein>
<sequence>VRGAVPSSEACCGWVQRRAGQRRTAQFRGALASAQTHCPAHRRAAQLTGALPVAEACWPVQRRAARRVAQFRGELPSSEARCPVQRGKLASSEARCPVQMRAAQFSGELPSSEARCPVQSRAAQSRGALPSAQARYPVKRRAGQSKDHRPATGALPSHRRTARCRGVLASPERRRCPVQRRYRASAEARFGRVNSERGRASAEAHCPGSGGAIRPGGATAVEARLSCPEALLPGAAEARCPVQRRASLFRQARWPAVMALKEIASLGVGIRKCVGDRRNRKG</sequence>
<accession>A0AAE0FGU3</accession>
<evidence type="ECO:0000256" key="1">
    <source>
        <dbReference type="SAM" id="MobiDB-lite"/>
    </source>
</evidence>
<feature type="non-terminal residue" evidence="2">
    <location>
        <position position="1"/>
    </location>
</feature>
<comment type="caution">
    <text evidence="2">The sequence shown here is derived from an EMBL/GenBank/DDBJ whole genome shotgun (WGS) entry which is preliminary data.</text>
</comment>
<evidence type="ECO:0000313" key="3">
    <source>
        <dbReference type="Proteomes" id="UP001190700"/>
    </source>
</evidence>
<organism evidence="2 3">
    <name type="scientific">Cymbomonas tetramitiformis</name>
    <dbReference type="NCBI Taxonomy" id="36881"/>
    <lineage>
        <taxon>Eukaryota</taxon>
        <taxon>Viridiplantae</taxon>
        <taxon>Chlorophyta</taxon>
        <taxon>Pyramimonadophyceae</taxon>
        <taxon>Pyramimonadales</taxon>
        <taxon>Pyramimonadaceae</taxon>
        <taxon>Cymbomonas</taxon>
    </lineage>
</organism>
<dbReference type="Proteomes" id="UP001190700">
    <property type="component" value="Unassembled WGS sequence"/>
</dbReference>
<gene>
    <name evidence="2" type="ORF">CYMTET_31423</name>
</gene>
<keyword evidence="3" id="KW-1185">Reference proteome</keyword>
<dbReference type="AlphaFoldDB" id="A0AAE0FGU3"/>
<feature type="region of interest" description="Disordered" evidence="1">
    <location>
        <begin position="107"/>
        <end position="160"/>
    </location>
</feature>